<dbReference type="OrthoDB" id="5125733at2759"/>
<feature type="non-terminal residue" evidence="2">
    <location>
        <position position="1"/>
    </location>
</feature>
<evidence type="ECO:0000313" key="2">
    <source>
        <dbReference type="EMBL" id="PMD42303.1"/>
    </source>
</evidence>
<organism evidence="2 3">
    <name type="scientific">Hyaloscypha variabilis (strain UAMH 11265 / GT02V1 / F)</name>
    <name type="common">Meliniomyces variabilis</name>
    <dbReference type="NCBI Taxonomy" id="1149755"/>
    <lineage>
        <taxon>Eukaryota</taxon>
        <taxon>Fungi</taxon>
        <taxon>Dikarya</taxon>
        <taxon>Ascomycota</taxon>
        <taxon>Pezizomycotina</taxon>
        <taxon>Leotiomycetes</taxon>
        <taxon>Helotiales</taxon>
        <taxon>Hyaloscyphaceae</taxon>
        <taxon>Hyaloscypha</taxon>
        <taxon>Hyaloscypha variabilis</taxon>
    </lineage>
</organism>
<evidence type="ECO:0000259" key="1">
    <source>
        <dbReference type="Pfam" id="PF06985"/>
    </source>
</evidence>
<protein>
    <submittedName>
        <fullName evidence="2">HET-domain-containing protein</fullName>
    </submittedName>
</protein>
<dbReference type="EMBL" id="KZ613943">
    <property type="protein sequence ID" value="PMD42303.1"/>
    <property type="molecule type" value="Genomic_DNA"/>
</dbReference>
<accession>A0A2J6RV17</accession>
<dbReference type="InterPro" id="IPR010730">
    <property type="entry name" value="HET"/>
</dbReference>
<feature type="domain" description="Heterokaryon incompatibility" evidence="1">
    <location>
        <begin position="69"/>
        <end position="131"/>
    </location>
</feature>
<dbReference type="Proteomes" id="UP000235786">
    <property type="component" value="Unassembled WGS sequence"/>
</dbReference>
<dbReference type="PANTHER" id="PTHR33112:SF8">
    <property type="entry name" value="HETEROKARYON INCOMPATIBILITY DOMAIN-CONTAINING PROTEIN"/>
    <property type="match status" value="1"/>
</dbReference>
<name>A0A2J6RV17_HYAVF</name>
<gene>
    <name evidence="2" type="ORF">L207DRAFT_424478</name>
</gene>
<dbReference type="STRING" id="1149755.A0A2J6RV17"/>
<sequence length="134" mass="15564">LIPRLRKLWEAFRRVHGWLKVCTENHQAYSTSTDGLQPRLPSRLIDFGSKDSDPFLFESEGSRVKHGTWVALSHCWGGKQPLMTEIRTLKDRRAYIPLNTMPPLFKDTVVITRNLGYCYLWIDCLCIIQDSPED</sequence>
<dbReference type="PANTHER" id="PTHR33112">
    <property type="entry name" value="DOMAIN PROTEIN, PUTATIVE-RELATED"/>
    <property type="match status" value="1"/>
</dbReference>
<proteinExistence type="predicted"/>
<dbReference type="AlphaFoldDB" id="A0A2J6RV17"/>
<reference evidence="2 3" key="1">
    <citation type="submission" date="2016-04" db="EMBL/GenBank/DDBJ databases">
        <title>A degradative enzymes factory behind the ericoid mycorrhizal symbiosis.</title>
        <authorList>
            <consortium name="DOE Joint Genome Institute"/>
            <person name="Martino E."/>
            <person name="Morin E."/>
            <person name="Grelet G."/>
            <person name="Kuo A."/>
            <person name="Kohler A."/>
            <person name="Daghino S."/>
            <person name="Barry K."/>
            <person name="Choi C."/>
            <person name="Cichocki N."/>
            <person name="Clum A."/>
            <person name="Copeland A."/>
            <person name="Hainaut M."/>
            <person name="Haridas S."/>
            <person name="Labutti K."/>
            <person name="Lindquist E."/>
            <person name="Lipzen A."/>
            <person name="Khouja H.-R."/>
            <person name="Murat C."/>
            <person name="Ohm R."/>
            <person name="Olson A."/>
            <person name="Spatafora J."/>
            <person name="Veneault-Fourrey C."/>
            <person name="Henrissat B."/>
            <person name="Grigoriev I."/>
            <person name="Martin F."/>
            <person name="Perotto S."/>
        </authorList>
    </citation>
    <scope>NUCLEOTIDE SEQUENCE [LARGE SCALE GENOMIC DNA]</scope>
    <source>
        <strain evidence="2 3">F</strain>
    </source>
</reference>
<dbReference type="Pfam" id="PF06985">
    <property type="entry name" value="HET"/>
    <property type="match status" value="1"/>
</dbReference>
<evidence type="ECO:0000313" key="3">
    <source>
        <dbReference type="Proteomes" id="UP000235786"/>
    </source>
</evidence>
<keyword evidence="3" id="KW-1185">Reference proteome</keyword>